<dbReference type="InterPro" id="IPR036388">
    <property type="entry name" value="WH-like_DNA-bd_sf"/>
</dbReference>
<feature type="region of interest" description="Disordered" evidence="9">
    <location>
        <begin position="514"/>
        <end position="547"/>
    </location>
</feature>
<dbReference type="GeneID" id="30173071"/>
<reference evidence="11" key="1">
    <citation type="submission" date="2013-07" db="EMBL/GenBank/DDBJ databases">
        <title>The Genome Sequence of Cryptococcus pinus CBS10737.</title>
        <authorList>
            <consortium name="The Broad Institute Genome Sequencing Platform"/>
            <person name="Cuomo C."/>
            <person name="Litvintseva A."/>
            <person name="Chen Y."/>
            <person name="Heitman J."/>
            <person name="Sun S."/>
            <person name="Springer D."/>
            <person name="Dromer F."/>
            <person name="Young S.K."/>
            <person name="Zeng Q."/>
            <person name="Gargeya S."/>
            <person name="Fitzgerald M."/>
            <person name="Abouelleil A."/>
            <person name="Alvarado L."/>
            <person name="Berlin A.M."/>
            <person name="Chapman S.B."/>
            <person name="Dewar J."/>
            <person name="Goldberg J."/>
            <person name="Griggs A."/>
            <person name="Gujja S."/>
            <person name="Hansen M."/>
            <person name="Howarth C."/>
            <person name="Imamovic A."/>
            <person name="Larimer J."/>
            <person name="McCowan C."/>
            <person name="Murphy C."/>
            <person name="Pearson M."/>
            <person name="Priest M."/>
            <person name="Roberts A."/>
            <person name="Saif S."/>
            <person name="Shea T."/>
            <person name="Sykes S."/>
            <person name="Wortman J."/>
            <person name="Nusbaum C."/>
            <person name="Birren B."/>
        </authorList>
    </citation>
    <scope>NUCLEOTIDE SEQUENCE [LARGE SCALE GENOMIC DNA]</scope>
    <source>
        <strain evidence="11">CBS 10737</strain>
    </source>
</reference>
<comment type="similarity">
    <text evidence="2 8">Belongs to the HSF family.</text>
</comment>
<dbReference type="Pfam" id="PF00447">
    <property type="entry name" value="HSF_DNA-bind"/>
    <property type="match status" value="1"/>
</dbReference>
<keyword evidence="13" id="KW-1185">Reference proteome</keyword>
<keyword evidence="6" id="KW-0539">Nucleus</keyword>
<feature type="compositionally biased region" description="Low complexity" evidence="9">
    <location>
        <begin position="140"/>
        <end position="162"/>
    </location>
</feature>
<dbReference type="STRING" id="1296096.A0A1B9I0H2"/>
<gene>
    <name evidence="11" type="ORF">I206_04702</name>
    <name evidence="12" type="ORF">I206_105882</name>
</gene>
<name>A0A1B9I0H2_9TREE</name>
<evidence type="ECO:0000256" key="4">
    <source>
        <dbReference type="ARBA" id="ARBA00023125"/>
    </source>
</evidence>
<dbReference type="EMBL" id="CP144526">
    <property type="protein sequence ID" value="WWC71923.1"/>
    <property type="molecule type" value="Genomic_DNA"/>
</dbReference>
<sequence length="716" mass="79564">MSDNGQAQRTAETPSKRKLSLRLEPRPSNSIADKKAKIEPGHTTRRCDSAELTDEVEQPLTATSTRFTHSSYSSPGSSTEDDRDRAFRDRMAGRQDKPIPQDRRRPSYPSAWMVGENERSVISSSGSSSRQPDRSQLHHSSTNNSINASRNSSPPPSFNLSSGQPLVNPPQKTQAAFVGKLYSMLEDEDIAKTGLIYWSAEGTTFTCPNPQEFSKVVLPRFFKHNNWQSFVRQLNMYSFNKVNDIYTTTIDPQAWEFRHSLFRRGEPHLLASIKRKSSRPSANDGGQPISPTEDVTELVKPVAGWMRDMPGQSGPLTSQPNVLRLASPPQGQRSIVYPYSGPNEDSRPTTTGGLWESRQPSSHGNGPPPLSSNRMPPPLQDQTNLRDQSHIPRFHPDSARPPLSGQRFLPTGGFPDSPYYSQRGEPPSVEALYCQITALEDKLQKMTEVLNHDRIEHVRYNLDFTSYLLQMSGWASGDKPSPEMKALQDTLNRQNADMKQRYEDLMASDALTIMASGGGTNGRDRTSNIDRDRDDKRSRLPFENTTPNVLNSARSLQAVLPTPRLPSSNNISRGATPLVSPSVREFSDITPLVSRPPTSFSNSISGDSHSLSSQPENMNLPLPLNLTRSSNPNVSYFQAPSQSSGLITPTINGFASGNEMEKNEIRLTPRQEPTSIKTSMNKLKENGSSKIEEDLINDNKIKDDIKPKAGLRNLLN</sequence>
<dbReference type="GO" id="GO:0043565">
    <property type="term" value="F:sequence-specific DNA binding"/>
    <property type="evidence" value="ECO:0007669"/>
    <property type="project" value="InterPro"/>
</dbReference>
<feature type="compositionally biased region" description="Basic and acidic residues" evidence="9">
    <location>
        <begin position="387"/>
        <end position="398"/>
    </location>
</feature>
<dbReference type="SMART" id="SM00415">
    <property type="entry name" value="HSF"/>
    <property type="match status" value="1"/>
</dbReference>
<dbReference type="InterPro" id="IPR000232">
    <property type="entry name" value="HSF_DNA-bd"/>
</dbReference>
<dbReference type="EMBL" id="KI894012">
    <property type="protein sequence ID" value="OCF49015.1"/>
    <property type="molecule type" value="Genomic_DNA"/>
</dbReference>
<protein>
    <recommendedName>
        <fullName evidence="10">HSF-type DNA-binding domain-containing protein</fullName>
    </recommendedName>
</protein>
<evidence type="ECO:0000256" key="2">
    <source>
        <dbReference type="ARBA" id="ARBA00006403"/>
    </source>
</evidence>
<reference evidence="12" key="2">
    <citation type="submission" date="2013-07" db="EMBL/GenBank/DDBJ databases">
        <authorList>
            <consortium name="The Broad Institute Genome Sequencing Platform"/>
            <person name="Cuomo C."/>
            <person name="Litvintseva A."/>
            <person name="Chen Y."/>
            <person name="Heitman J."/>
            <person name="Sun S."/>
            <person name="Springer D."/>
            <person name="Dromer F."/>
            <person name="Young S.K."/>
            <person name="Zeng Q."/>
            <person name="Gargeya S."/>
            <person name="Fitzgerald M."/>
            <person name="Abouelleil A."/>
            <person name="Alvarado L."/>
            <person name="Berlin A.M."/>
            <person name="Chapman S.B."/>
            <person name="Dewar J."/>
            <person name="Goldberg J."/>
            <person name="Griggs A."/>
            <person name="Gujja S."/>
            <person name="Hansen M."/>
            <person name="Howarth C."/>
            <person name="Imamovic A."/>
            <person name="Larimer J."/>
            <person name="McCowan C."/>
            <person name="Murphy C."/>
            <person name="Pearson M."/>
            <person name="Priest M."/>
            <person name="Roberts A."/>
            <person name="Saif S."/>
            <person name="Shea T."/>
            <person name="Sykes S."/>
            <person name="Wortman J."/>
            <person name="Nusbaum C."/>
            <person name="Birren B."/>
        </authorList>
    </citation>
    <scope>NUCLEOTIDE SEQUENCE</scope>
    <source>
        <strain evidence="12">CBS 10737</strain>
    </source>
</reference>
<feature type="compositionally biased region" description="Low complexity" evidence="9">
    <location>
        <begin position="120"/>
        <end position="130"/>
    </location>
</feature>
<feature type="compositionally biased region" description="Polar residues" evidence="9">
    <location>
        <begin position="348"/>
        <end position="364"/>
    </location>
</feature>
<evidence type="ECO:0000256" key="3">
    <source>
        <dbReference type="ARBA" id="ARBA00023015"/>
    </source>
</evidence>
<evidence type="ECO:0000256" key="8">
    <source>
        <dbReference type="RuleBase" id="RU004020"/>
    </source>
</evidence>
<accession>A0A1B9I0H2</accession>
<evidence type="ECO:0000256" key="7">
    <source>
        <dbReference type="ARBA" id="ARBA00062171"/>
    </source>
</evidence>
<feature type="region of interest" description="Disordered" evidence="9">
    <location>
        <begin position="274"/>
        <end position="423"/>
    </location>
</feature>
<feature type="region of interest" description="Disordered" evidence="9">
    <location>
        <begin position="1"/>
        <end position="170"/>
    </location>
</feature>
<dbReference type="FunFam" id="1.10.10.10:FF:000027">
    <property type="entry name" value="Heat shock transcription factor 1"/>
    <property type="match status" value="1"/>
</dbReference>
<dbReference type="PANTHER" id="PTHR10015">
    <property type="entry name" value="HEAT SHOCK TRANSCRIPTION FACTOR"/>
    <property type="match status" value="1"/>
</dbReference>
<evidence type="ECO:0000256" key="1">
    <source>
        <dbReference type="ARBA" id="ARBA00004123"/>
    </source>
</evidence>
<feature type="compositionally biased region" description="Polar residues" evidence="9">
    <location>
        <begin position="60"/>
        <end position="69"/>
    </location>
</feature>
<reference evidence="12" key="4">
    <citation type="submission" date="2024-02" db="EMBL/GenBank/DDBJ databases">
        <title>Comparative genomics of Cryptococcus and Kwoniella reveals pathogenesis evolution and contrasting modes of karyotype evolution via chromosome fusion or intercentromeric recombination.</title>
        <authorList>
            <person name="Coelho M.A."/>
            <person name="David-Palma M."/>
            <person name="Shea T."/>
            <person name="Bowers K."/>
            <person name="McGinley-Smith S."/>
            <person name="Mohammad A.W."/>
            <person name="Gnirke A."/>
            <person name="Yurkov A.M."/>
            <person name="Nowrousian M."/>
            <person name="Sun S."/>
            <person name="Cuomo C.A."/>
            <person name="Heitman J."/>
        </authorList>
    </citation>
    <scope>NUCLEOTIDE SEQUENCE</scope>
    <source>
        <strain evidence="12">CBS 10737</strain>
    </source>
</reference>
<feature type="compositionally biased region" description="Pro residues" evidence="9">
    <location>
        <begin position="366"/>
        <end position="379"/>
    </location>
</feature>
<evidence type="ECO:0000313" key="12">
    <source>
        <dbReference type="EMBL" id="WWC71923.1"/>
    </source>
</evidence>
<dbReference type="OrthoDB" id="60033at2759"/>
<dbReference type="PANTHER" id="PTHR10015:SF427">
    <property type="entry name" value="HEAT SHOCK FACTOR PROTEIN"/>
    <property type="match status" value="1"/>
</dbReference>
<proteinExistence type="inferred from homology"/>
<organism evidence="11">
    <name type="scientific">Kwoniella pini CBS 10737</name>
    <dbReference type="NCBI Taxonomy" id="1296096"/>
    <lineage>
        <taxon>Eukaryota</taxon>
        <taxon>Fungi</taxon>
        <taxon>Dikarya</taxon>
        <taxon>Basidiomycota</taxon>
        <taxon>Agaricomycotina</taxon>
        <taxon>Tremellomycetes</taxon>
        <taxon>Tremellales</taxon>
        <taxon>Cryptococcaceae</taxon>
        <taxon>Kwoniella</taxon>
    </lineage>
</organism>
<dbReference type="InterPro" id="IPR036390">
    <property type="entry name" value="WH_DNA-bd_sf"/>
</dbReference>
<feature type="domain" description="HSF-type DNA-binding" evidence="10">
    <location>
        <begin position="173"/>
        <end position="276"/>
    </location>
</feature>
<comment type="subcellular location">
    <subcellularLocation>
        <location evidence="1">Nucleus</location>
    </subcellularLocation>
</comment>
<evidence type="ECO:0000313" key="11">
    <source>
        <dbReference type="EMBL" id="OCF49015.1"/>
    </source>
</evidence>
<comment type="subunit">
    <text evidence="7">Homotrimer. Homotrimerization increases the affinity of HSF1 to DNA. Interacts with transcriptional coregulator SSA1 on chromatin.</text>
</comment>
<dbReference type="Proteomes" id="UP000094020">
    <property type="component" value="Chromosome 8"/>
</dbReference>
<reference evidence="11" key="3">
    <citation type="submission" date="2016-07" db="EMBL/GenBank/DDBJ databases">
        <title>Evolution of pathogenesis and genome organization in the Tremellales.</title>
        <authorList>
            <person name="Cuomo C."/>
            <person name="Litvintseva A."/>
            <person name="Heitman J."/>
            <person name="Chen Y."/>
            <person name="Sun S."/>
            <person name="Springer D."/>
            <person name="Dromer F."/>
            <person name="Young S."/>
            <person name="Zeng Q."/>
            <person name="Chapman S."/>
            <person name="Gujja S."/>
            <person name="Saif S."/>
            <person name="Birren B."/>
        </authorList>
    </citation>
    <scope>NUCLEOTIDE SEQUENCE</scope>
    <source>
        <strain evidence="11">CBS 10737</strain>
    </source>
</reference>
<keyword evidence="3" id="KW-0805">Transcription regulation</keyword>
<dbReference type="GO" id="GO:0005634">
    <property type="term" value="C:nucleus"/>
    <property type="evidence" value="ECO:0007669"/>
    <property type="project" value="UniProtKB-SubCell"/>
</dbReference>
<keyword evidence="4" id="KW-0238">DNA-binding</keyword>
<dbReference type="Gene3D" id="1.10.10.10">
    <property type="entry name" value="Winged helix-like DNA-binding domain superfamily/Winged helix DNA-binding domain"/>
    <property type="match status" value="1"/>
</dbReference>
<dbReference type="RefSeq" id="XP_019010234.1">
    <property type="nucleotide sequence ID" value="XM_019156432.1"/>
</dbReference>
<feature type="compositionally biased region" description="Basic and acidic residues" evidence="9">
    <location>
        <begin position="80"/>
        <end position="105"/>
    </location>
</feature>
<dbReference type="GO" id="GO:0003700">
    <property type="term" value="F:DNA-binding transcription factor activity"/>
    <property type="evidence" value="ECO:0007669"/>
    <property type="project" value="InterPro"/>
</dbReference>
<evidence type="ECO:0000313" key="13">
    <source>
        <dbReference type="Proteomes" id="UP000094020"/>
    </source>
</evidence>
<feature type="compositionally biased region" description="Basic and acidic residues" evidence="9">
    <location>
        <begin position="32"/>
        <end position="49"/>
    </location>
</feature>
<dbReference type="SUPFAM" id="SSF46785">
    <property type="entry name" value="Winged helix' DNA-binding domain"/>
    <property type="match status" value="1"/>
</dbReference>
<dbReference type="KEGG" id="kpin:30173071"/>
<feature type="compositionally biased region" description="Basic and acidic residues" evidence="9">
    <location>
        <begin position="522"/>
        <end position="540"/>
    </location>
</feature>
<evidence type="ECO:0000259" key="10">
    <source>
        <dbReference type="SMART" id="SM00415"/>
    </source>
</evidence>
<feature type="compositionally biased region" description="Polar residues" evidence="9">
    <location>
        <begin position="1"/>
        <end position="13"/>
    </location>
</feature>
<dbReference type="AlphaFoldDB" id="A0A1B9I0H2"/>
<evidence type="ECO:0000256" key="9">
    <source>
        <dbReference type="SAM" id="MobiDB-lite"/>
    </source>
</evidence>
<dbReference type="PRINTS" id="PR00056">
    <property type="entry name" value="HSFDOMAIN"/>
</dbReference>
<evidence type="ECO:0000256" key="5">
    <source>
        <dbReference type="ARBA" id="ARBA00023163"/>
    </source>
</evidence>
<evidence type="ECO:0000256" key="6">
    <source>
        <dbReference type="ARBA" id="ARBA00023242"/>
    </source>
</evidence>
<keyword evidence="5" id="KW-0804">Transcription</keyword>